<dbReference type="PROSITE" id="PS51186">
    <property type="entry name" value="GNAT"/>
    <property type="match status" value="1"/>
</dbReference>
<comment type="caution">
    <text evidence="2">The sequence shown here is derived from an EMBL/GenBank/DDBJ whole genome shotgun (WGS) entry which is preliminary data.</text>
</comment>
<dbReference type="PANTHER" id="PTHR43792:SF16">
    <property type="entry name" value="N-ACETYLTRANSFERASE DOMAIN-CONTAINING PROTEIN"/>
    <property type="match status" value="1"/>
</dbReference>
<dbReference type="EMBL" id="PDKW01000043">
    <property type="protein sequence ID" value="PGH53175.1"/>
    <property type="molecule type" value="Genomic_DNA"/>
</dbReference>
<evidence type="ECO:0000313" key="3">
    <source>
        <dbReference type="Proteomes" id="UP000225379"/>
    </source>
</evidence>
<dbReference type="InterPro" id="IPR051531">
    <property type="entry name" value="N-acetyltransferase"/>
</dbReference>
<protein>
    <submittedName>
        <fullName evidence="2">GNAT family N-acetyltransferase</fullName>
    </submittedName>
</protein>
<proteinExistence type="predicted"/>
<keyword evidence="3" id="KW-1185">Reference proteome</keyword>
<dbReference type="SUPFAM" id="SSF55729">
    <property type="entry name" value="Acyl-CoA N-acyltransferases (Nat)"/>
    <property type="match status" value="1"/>
</dbReference>
<dbReference type="OrthoDB" id="6293260at2"/>
<dbReference type="AlphaFoldDB" id="A0A2B8B5E9"/>
<accession>A0A2B8B5E9</accession>
<dbReference type="Pfam" id="PF13302">
    <property type="entry name" value="Acetyltransf_3"/>
    <property type="match status" value="1"/>
</dbReference>
<dbReference type="PANTHER" id="PTHR43792">
    <property type="entry name" value="GNAT FAMILY, PUTATIVE (AFU_ORTHOLOGUE AFUA_3G00765)-RELATED-RELATED"/>
    <property type="match status" value="1"/>
</dbReference>
<name>A0A2B8B5E9_9PROT</name>
<organism evidence="2 3">
    <name type="scientific">Azospirillum palustre</name>
    <dbReference type="NCBI Taxonomy" id="2044885"/>
    <lineage>
        <taxon>Bacteria</taxon>
        <taxon>Pseudomonadati</taxon>
        <taxon>Pseudomonadota</taxon>
        <taxon>Alphaproteobacteria</taxon>
        <taxon>Rhodospirillales</taxon>
        <taxon>Azospirillaceae</taxon>
        <taxon>Azospirillum</taxon>
    </lineage>
</organism>
<evidence type="ECO:0000259" key="1">
    <source>
        <dbReference type="PROSITE" id="PS51186"/>
    </source>
</evidence>
<dbReference type="InterPro" id="IPR016181">
    <property type="entry name" value="Acyl_CoA_acyltransferase"/>
</dbReference>
<evidence type="ECO:0000313" key="2">
    <source>
        <dbReference type="EMBL" id="PGH53175.1"/>
    </source>
</evidence>
<feature type="domain" description="N-acetyltransferase" evidence="1">
    <location>
        <begin position="15"/>
        <end position="175"/>
    </location>
</feature>
<dbReference type="GO" id="GO:0016747">
    <property type="term" value="F:acyltransferase activity, transferring groups other than amino-acyl groups"/>
    <property type="evidence" value="ECO:0007669"/>
    <property type="project" value="InterPro"/>
</dbReference>
<dbReference type="Proteomes" id="UP000225379">
    <property type="component" value="Unassembled WGS sequence"/>
</dbReference>
<gene>
    <name evidence="2" type="ORF">CRT60_25025</name>
</gene>
<reference evidence="3" key="1">
    <citation type="submission" date="2017-10" db="EMBL/GenBank/DDBJ databases">
        <authorList>
            <person name="Kravchenko I.K."/>
            <person name="Grouzdev D.S."/>
        </authorList>
    </citation>
    <scope>NUCLEOTIDE SEQUENCE [LARGE SCALE GENOMIC DNA]</scope>
    <source>
        <strain evidence="3">B2</strain>
    </source>
</reference>
<dbReference type="InterPro" id="IPR000182">
    <property type="entry name" value="GNAT_dom"/>
</dbReference>
<sequence>MMVPRDEPMLETARLILRPTRAEDFDDWAAMMANPEGTEFIGGVQSRPVAWRGFLSMAGAWSIQGFAMFSVIEKEAGRWVGRVGPWVPDGWPGPEIGWAIMPDCWGRGYAVESAAAAIDWVFDSLGWTEVIHTIHPRNTASQAVARKLGAEVRGTTLLPEPVNPPEADVWHQTREEWRARRRIAEGVLL</sequence>
<dbReference type="Gene3D" id="3.40.630.30">
    <property type="match status" value="1"/>
</dbReference>
<keyword evidence="2" id="KW-0808">Transferase</keyword>